<evidence type="ECO:0000256" key="1">
    <source>
        <dbReference type="SAM" id="Coils"/>
    </source>
</evidence>
<comment type="caution">
    <text evidence="2">The sequence shown here is derived from an EMBL/GenBank/DDBJ whole genome shotgun (WGS) entry which is preliminary data.</text>
</comment>
<keyword evidence="3" id="KW-1185">Reference proteome</keyword>
<dbReference type="AlphaFoldDB" id="A0A1Q6A2K4"/>
<dbReference type="RefSeq" id="WP_074490808.1">
    <property type="nucleotide sequence ID" value="NZ_FPAM01000010.1"/>
</dbReference>
<dbReference type="Proteomes" id="UP000186720">
    <property type="component" value="Unassembled WGS sequence"/>
</dbReference>
<accession>A0A1Q6A2K4</accession>
<sequence>MYVPVNVFIKFYKELANYAWDNCFTPGQREALVRPKGKMWKQNTSGTTIAVFEHLFGTGTGHDLLYFSKTESDARKSMSKYWPVNTSLMITALSKYIGCKIPKKIREKDFDNPDQQGYVLLQVYMKRYSDLFKIEEGFLIHKTGESSLIDITGKLEEIKIALADAKERKRKNAQKNIASIEGSQLAFETQINETAVINAEQKEITQVDVSFTIQPQAVVSAIKELSEEDYDKIEIEDLIKQYISAIHAHKFNMAFDYWHPLSREEKWDDNELIFSSDFFNLIYIFPNSIRIWDIQVYKEGMSHDKFASCKIYFEASYEIQIAPEQKKLIEYTIEDFDKFIADFAELVNKIKYSGVNQAQVQTIKSLLDTDFTNKLMRASIKNLKGIKQVFTEQQKRVKTQQLQVYFRQREVDSQLGLINIWAIADIKEISNFQELGHLIIGDHNPIIWSNY</sequence>
<evidence type="ECO:0000313" key="3">
    <source>
        <dbReference type="Proteomes" id="UP000186720"/>
    </source>
</evidence>
<dbReference type="EMBL" id="MPPL01000001">
    <property type="protein sequence ID" value="OKS88202.1"/>
    <property type="molecule type" value="Genomic_DNA"/>
</dbReference>
<reference evidence="2 3" key="1">
    <citation type="submission" date="2016-11" db="EMBL/GenBank/DDBJ databases">
        <title>Whole Genome Sequencing of Mucilaginibacter polytrichastri RG4-7(T) isolated from the moss sample.</title>
        <authorList>
            <person name="Li Y."/>
        </authorList>
    </citation>
    <scope>NUCLEOTIDE SEQUENCE [LARGE SCALE GENOMIC DNA]</scope>
    <source>
        <strain evidence="2 3">RG4-7</strain>
    </source>
</reference>
<feature type="coiled-coil region" evidence="1">
    <location>
        <begin position="148"/>
        <end position="183"/>
    </location>
</feature>
<gene>
    <name evidence="2" type="ORF">RG47T_3666</name>
</gene>
<name>A0A1Q6A2K4_9SPHI</name>
<keyword evidence="1" id="KW-0175">Coiled coil</keyword>
<proteinExistence type="predicted"/>
<organism evidence="2 3">
    <name type="scientific">Mucilaginibacter polytrichastri</name>
    <dbReference type="NCBI Taxonomy" id="1302689"/>
    <lineage>
        <taxon>Bacteria</taxon>
        <taxon>Pseudomonadati</taxon>
        <taxon>Bacteroidota</taxon>
        <taxon>Sphingobacteriia</taxon>
        <taxon>Sphingobacteriales</taxon>
        <taxon>Sphingobacteriaceae</taxon>
        <taxon>Mucilaginibacter</taxon>
    </lineage>
</organism>
<evidence type="ECO:0000313" key="2">
    <source>
        <dbReference type="EMBL" id="OKS88202.1"/>
    </source>
</evidence>
<protein>
    <submittedName>
        <fullName evidence="2">Uncharacterized protein</fullName>
    </submittedName>
</protein>